<dbReference type="RefSeq" id="WP_054358621.1">
    <property type="nucleotide sequence ID" value="NZ_LJYW01000001.1"/>
</dbReference>
<reference evidence="9 10" key="2">
    <citation type="submission" date="2015-10" db="EMBL/GenBank/DDBJ databases">
        <title>Draft Genome Sequence of Prosthecomicrobium hirschii ATCC 27832.</title>
        <authorList>
            <person name="Daniel J."/>
            <person name="Givan S.A."/>
            <person name="Brun Y.V."/>
            <person name="Brown P.J."/>
        </authorList>
    </citation>
    <scope>NUCLEOTIDE SEQUENCE [LARGE SCALE GENOMIC DNA]</scope>
    <source>
        <strain evidence="9 10">16</strain>
    </source>
</reference>
<keyword evidence="6 7" id="KW-0472">Membrane</keyword>
<evidence type="ECO:0000313" key="9">
    <source>
        <dbReference type="EMBL" id="KPL52458.1"/>
    </source>
</evidence>
<evidence type="ECO:0000256" key="4">
    <source>
        <dbReference type="ARBA" id="ARBA00022989"/>
    </source>
</evidence>
<sequence length="425" mass="43875">MHHTTASILLLQATAVLVVPFLFWWVLGLRRFLPLVVVQILTGVLLGPSVLGVAAPDVFAFLFSKDLLGGVNAIATLAVTLFAFKAGTEADHDLIAPAARTIFAVGAGGLLATWGIGAAAGWALAGRFPLMAGDQGPALFAIAFGLCNAVPALPVLAVLLRELDILQVRVGAVALAAAGIGDAILWAGMAVLLPFAAGEGGLLREGVLALGSGLLACLGVRFVAGPLILAMMARQAPERVVMSAVAIVIFAASSLTLLFGLHNVVGAFVAGLFLPERVRQLAADKLDAPTALILMPFFFLATGLKTSFSLADPAIWTIFVVALAVCVLAKLAATMLAARLAGESWAMGAGLGVLLQTKGLMELVIVTVFYERGVVGPATYSALVIVALVSTALTMPLFDLLERLYGARLLGGRRAGATVVTRPRA</sequence>
<reference evidence="9 10" key="1">
    <citation type="submission" date="2015-09" db="EMBL/GenBank/DDBJ databases">
        <authorList>
            <person name="Jackson K.R."/>
            <person name="Lunt B.L."/>
            <person name="Fisher J.N.B."/>
            <person name="Gardner A.V."/>
            <person name="Bailey M.E."/>
            <person name="Deus L.M."/>
            <person name="Earl A.S."/>
            <person name="Gibby P.D."/>
            <person name="Hartmann K.A."/>
            <person name="Liu J.E."/>
            <person name="Manci A.M."/>
            <person name="Nielsen D.A."/>
            <person name="Solomon M.B."/>
            <person name="Breakwell D.P."/>
            <person name="Burnett S.H."/>
            <person name="Grose J.H."/>
        </authorList>
    </citation>
    <scope>NUCLEOTIDE SEQUENCE [LARGE SCALE GENOMIC DNA]</scope>
    <source>
        <strain evidence="9 10">16</strain>
    </source>
</reference>
<feature type="transmembrane region" description="Helical" evidence="7">
    <location>
        <begin position="172"/>
        <end position="195"/>
    </location>
</feature>
<dbReference type="PANTHER" id="PTHR32468:SF0">
    <property type="entry name" value="K(+)_H(+) ANTIPORTER 1"/>
    <property type="match status" value="1"/>
</dbReference>
<feature type="domain" description="Cation/H+ exchanger transmembrane" evidence="8">
    <location>
        <begin position="20"/>
        <end position="396"/>
    </location>
</feature>
<dbReference type="Gene3D" id="1.20.1530.20">
    <property type="match status" value="1"/>
</dbReference>
<feature type="transmembrane region" description="Helical" evidence="7">
    <location>
        <begin position="32"/>
        <end position="55"/>
    </location>
</feature>
<evidence type="ECO:0000256" key="6">
    <source>
        <dbReference type="ARBA" id="ARBA00023136"/>
    </source>
</evidence>
<dbReference type="GO" id="GO:1902600">
    <property type="term" value="P:proton transmembrane transport"/>
    <property type="evidence" value="ECO:0007669"/>
    <property type="project" value="InterPro"/>
</dbReference>
<feature type="transmembrane region" description="Helical" evidence="7">
    <location>
        <begin position="7"/>
        <end position="26"/>
    </location>
</feature>
<feature type="transmembrane region" description="Helical" evidence="7">
    <location>
        <begin position="286"/>
        <end position="308"/>
    </location>
</feature>
<dbReference type="InterPro" id="IPR006153">
    <property type="entry name" value="Cation/H_exchanger_TM"/>
</dbReference>
<evidence type="ECO:0000256" key="3">
    <source>
        <dbReference type="ARBA" id="ARBA00022692"/>
    </source>
</evidence>
<dbReference type="InterPro" id="IPR050794">
    <property type="entry name" value="CPA2_transporter"/>
</dbReference>
<dbReference type="PANTHER" id="PTHR32468">
    <property type="entry name" value="CATION/H + ANTIPORTER"/>
    <property type="match status" value="1"/>
</dbReference>
<accession>A0A0P6W596</accession>
<evidence type="ECO:0000256" key="7">
    <source>
        <dbReference type="SAM" id="Phobius"/>
    </source>
</evidence>
<keyword evidence="5" id="KW-0406">Ion transport</keyword>
<evidence type="ECO:0000256" key="5">
    <source>
        <dbReference type="ARBA" id="ARBA00023065"/>
    </source>
</evidence>
<dbReference type="InterPro" id="IPR038770">
    <property type="entry name" value="Na+/solute_symporter_sf"/>
</dbReference>
<evidence type="ECO:0000313" key="10">
    <source>
        <dbReference type="Proteomes" id="UP000048984"/>
    </source>
</evidence>
<feature type="transmembrane region" description="Helical" evidence="7">
    <location>
        <begin position="345"/>
        <end position="370"/>
    </location>
</feature>
<comment type="subcellular location">
    <subcellularLocation>
        <location evidence="1">Membrane</location>
        <topology evidence="1">Multi-pass membrane protein</topology>
    </subcellularLocation>
</comment>
<feature type="transmembrane region" description="Helical" evidence="7">
    <location>
        <begin position="137"/>
        <end position="160"/>
    </location>
</feature>
<keyword evidence="3 7" id="KW-0812">Transmembrane</keyword>
<dbReference type="EMBL" id="LJYW01000001">
    <property type="protein sequence ID" value="KPL52458.1"/>
    <property type="molecule type" value="Genomic_DNA"/>
</dbReference>
<dbReference type="GO" id="GO:0015297">
    <property type="term" value="F:antiporter activity"/>
    <property type="evidence" value="ECO:0007669"/>
    <property type="project" value="InterPro"/>
</dbReference>
<name>A0A0P6W596_9HYPH</name>
<organism evidence="9 10">
    <name type="scientific">Prosthecodimorpha hirschii</name>
    <dbReference type="NCBI Taxonomy" id="665126"/>
    <lineage>
        <taxon>Bacteria</taxon>
        <taxon>Pseudomonadati</taxon>
        <taxon>Pseudomonadota</taxon>
        <taxon>Alphaproteobacteria</taxon>
        <taxon>Hyphomicrobiales</taxon>
        <taxon>Ancalomicrobiaceae</taxon>
        <taxon>Prosthecodimorpha</taxon>
    </lineage>
</organism>
<dbReference type="Proteomes" id="UP000048984">
    <property type="component" value="Unassembled WGS sequence"/>
</dbReference>
<protein>
    <recommendedName>
        <fullName evidence="8">Cation/H+ exchanger transmembrane domain-containing protein</fullName>
    </recommendedName>
</protein>
<dbReference type="STRING" id="665126.ABB55_09670"/>
<evidence type="ECO:0000256" key="2">
    <source>
        <dbReference type="ARBA" id="ARBA00022448"/>
    </source>
</evidence>
<dbReference type="Pfam" id="PF00999">
    <property type="entry name" value="Na_H_Exchanger"/>
    <property type="match status" value="1"/>
</dbReference>
<dbReference type="GO" id="GO:0016020">
    <property type="term" value="C:membrane"/>
    <property type="evidence" value="ECO:0007669"/>
    <property type="project" value="UniProtKB-SubCell"/>
</dbReference>
<proteinExistence type="predicted"/>
<keyword evidence="4 7" id="KW-1133">Transmembrane helix</keyword>
<feature type="transmembrane region" description="Helical" evidence="7">
    <location>
        <begin position="382"/>
        <end position="401"/>
    </location>
</feature>
<dbReference type="AlphaFoldDB" id="A0A0P6W596"/>
<evidence type="ECO:0000256" key="1">
    <source>
        <dbReference type="ARBA" id="ARBA00004141"/>
    </source>
</evidence>
<keyword evidence="2" id="KW-0813">Transport</keyword>
<feature type="transmembrane region" description="Helical" evidence="7">
    <location>
        <begin position="67"/>
        <end position="84"/>
    </location>
</feature>
<feature type="transmembrane region" description="Helical" evidence="7">
    <location>
        <begin position="104"/>
        <end position="125"/>
    </location>
</feature>
<evidence type="ECO:0000259" key="8">
    <source>
        <dbReference type="Pfam" id="PF00999"/>
    </source>
</evidence>
<feature type="transmembrane region" description="Helical" evidence="7">
    <location>
        <begin position="314"/>
        <end position="333"/>
    </location>
</feature>
<gene>
    <name evidence="9" type="ORF">ABB55_09670</name>
</gene>
<feature type="transmembrane region" description="Helical" evidence="7">
    <location>
        <begin position="241"/>
        <end position="274"/>
    </location>
</feature>
<comment type="caution">
    <text evidence="9">The sequence shown here is derived from an EMBL/GenBank/DDBJ whole genome shotgun (WGS) entry which is preliminary data.</text>
</comment>
<feature type="transmembrane region" description="Helical" evidence="7">
    <location>
        <begin position="207"/>
        <end position="229"/>
    </location>
</feature>
<keyword evidence="10" id="KW-1185">Reference proteome</keyword>